<keyword evidence="3" id="KW-1185">Reference proteome</keyword>
<keyword evidence="1" id="KW-1133">Transmembrane helix</keyword>
<accession>A0A5N6F345</accession>
<keyword evidence="1" id="KW-0472">Membrane</keyword>
<protein>
    <submittedName>
        <fullName evidence="2">Uncharacterized protein</fullName>
    </submittedName>
</protein>
<sequence>MLRSGMNRYLRRLSQLGSECYTRTGQFIDLMHLLLIQCMSCFSSLSAIALLSVI</sequence>
<proteinExistence type="predicted"/>
<evidence type="ECO:0000313" key="3">
    <source>
        <dbReference type="Proteomes" id="UP000326799"/>
    </source>
</evidence>
<name>A0A5N6F345_9EURO</name>
<dbReference type="EMBL" id="ML733407">
    <property type="protein sequence ID" value="KAB8223174.1"/>
    <property type="molecule type" value="Genomic_DNA"/>
</dbReference>
<keyword evidence="1" id="KW-0812">Transmembrane</keyword>
<dbReference type="Proteomes" id="UP000326799">
    <property type="component" value="Unassembled WGS sequence"/>
</dbReference>
<feature type="non-terminal residue" evidence="2">
    <location>
        <position position="54"/>
    </location>
</feature>
<feature type="transmembrane region" description="Helical" evidence="1">
    <location>
        <begin position="33"/>
        <end position="53"/>
    </location>
</feature>
<reference evidence="2 3" key="1">
    <citation type="submission" date="2019-04" db="EMBL/GenBank/DDBJ databases">
        <title>Fungal friends and foes A comparative genomics study of 23 Aspergillus species from section Flavi.</title>
        <authorList>
            <consortium name="DOE Joint Genome Institute"/>
            <person name="Kjaerbolling I."/>
            <person name="Vesth T.C."/>
            <person name="Frisvad J.C."/>
            <person name="Nybo J.L."/>
            <person name="Theobald S."/>
            <person name="Kildgaard S."/>
            <person name="Petersen T.I."/>
            <person name="Kuo A."/>
            <person name="Sato A."/>
            <person name="Lyhne E.K."/>
            <person name="Kogle M.E."/>
            <person name="Wiebenga A."/>
            <person name="Kun R.S."/>
            <person name="Lubbers R.J."/>
            <person name="Makela M.R."/>
            <person name="Barry K."/>
            <person name="Chovatia M."/>
            <person name="Clum A."/>
            <person name="Daum C."/>
            <person name="Haridas S."/>
            <person name="He G."/>
            <person name="LaButti K."/>
            <person name="Lipzen A."/>
            <person name="Mondo S."/>
            <person name="Pangilinan J."/>
            <person name="Riley R."/>
            <person name="Salamov A."/>
            <person name="Simmons B.A."/>
            <person name="Magnuson J.K."/>
            <person name="Henrissat B."/>
            <person name="Mortensen U.H."/>
            <person name="Larsen T.O."/>
            <person name="De vries R.P."/>
            <person name="Grigoriev I.V."/>
            <person name="Machida M."/>
            <person name="Baker S.E."/>
            <person name="Andersen M.R."/>
        </authorList>
    </citation>
    <scope>NUCLEOTIDE SEQUENCE [LARGE SCALE GENOMIC DNA]</scope>
    <source>
        <strain evidence="2 3">CBS 126849</strain>
    </source>
</reference>
<gene>
    <name evidence="2" type="ORF">BDV33DRAFT_167611</name>
</gene>
<evidence type="ECO:0000313" key="2">
    <source>
        <dbReference type="EMBL" id="KAB8223174.1"/>
    </source>
</evidence>
<dbReference type="AlphaFoldDB" id="A0A5N6F345"/>
<organism evidence="2 3">
    <name type="scientific">Aspergillus novoparasiticus</name>
    <dbReference type="NCBI Taxonomy" id="986946"/>
    <lineage>
        <taxon>Eukaryota</taxon>
        <taxon>Fungi</taxon>
        <taxon>Dikarya</taxon>
        <taxon>Ascomycota</taxon>
        <taxon>Pezizomycotina</taxon>
        <taxon>Eurotiomycetes</taxon>
        <taxon>Eurotiomycetidae</taxon>
        <taxon>Eurotiales</taxon>
        <taxon>Aspergillaceae</taxon>
        <taxon>Aspergillus</taxon>
        <taxon>Aspergillus subgen. Circumdati</taxon>
    </lineage>
</organism>
<evidence type="ECO:0000256" key="1">
    <source>
        <dbReference type="SAM" id="Phobius"/>
    </source>
</evidence>